<name>A0ABT0W5K8_9BACI</name>
<comment type="catalytic activity">
    <reaction evidence="2">
        <text>a 3'-end 2',3'-cyclophospho-ribonucleotide-RNA + H2O = a 3'-end 2'-phospho-ribonucleotide-RNA + H(+)</text>
        <dbReference type="Rhea" id="RHEA:11828"/>
        <dbReference type="Rhea" id="RHEA-COMP:10464"/>
        <dbReference type="Rhea" id="RHEA-COMP:17353"/>
        <dbReference type="ChEBI" id="CHEBI:15377"/>
        <dbReference type="ChEBI" id="CHEBI:15378"/>
        <dbReference type="ChEBI" id="CHEBI:83064"/>
        <dbReference type="ChEBI" id="CHEBI:173113"/>
        <dbReference type="EC" id="3.1.4.58"/>
    </reaction>
</comment>
<dbReference type="PANTHER" id="PTHR35561">
    <property type="entry name" value="RNA 2',3'-CYCLIC PHOSPHODIESTERASE"/>
    <property type="match status" value="1"/>
</dbReference>
<dbReference type="Gene3D" id="3.90.1140.10">
    <property type="entry name" value="Cyclic phosphodiesterase"/>
    <property type="match status" value="1"/>
</dbReference>
<feature type="short sequence motif" description="HXTX 2" evidence="2">
    <location>
        <begin position="134"/>
        <end position="137"/>
    </location>
</feature>
<dbReference type="InterPro" id="IPR004175">
    <property type="entry name" value="RNA_CPDase"/>
</dbReference>
<feature type="active site" description="Proton acceptor" evidence="2">
    <location>
        <position position="134"/>
    </location>
</feature>
<evidence type="ECO:0000313" key="4">
    <source>
        <dbReference type="Proteomes" id="UP001523262"/>
    </source>
</evidence>
<dbReference type="EC" id="3.1.4.58" evidence="2"/>
<evidence type="ECO:0000256" key="2">
    <source>
        <dbReference type="HAMAP-Rule" id="MF_01940"/>
    </source>
</evidence>
<comment type="function">
    <text evidence="2">Hydrolyzes RNA 2',3'-cyclic phosphodiester to an RNA 2'-phosphomonoester.</text>
</comment>
<keyword evidence="4" id="KW-1185">Reference proteome</keyword>
<dbReference type="Pfam" id="PF13563">
    <property type="entry name" value="2_5_RNA_ligase2"/>
    <property type="match status" value="1"/>
</dbReference>
<dbReference type="NCBIfam" id="TIGR02258">
    <property type="entry name" value="2_5_ligase"/>
    <property type="match status" value="1"/>
</dbReference>
<evidence type="ECO:0000256" key="1">
    <source>
        <dbReference type="ARBA" id="ARBA00022801"/>
    </source>
</evidence>
<dbReference type="HAMAP" id="MF_01940">
    <property type="entry name" value="RNA_CPDase"/>
    <property type="match status" value="1"/>
</dbReference>
<dbReference type="Proteomes" id="UP001523262">
    <property type="component" value="Unassembled WGS sequence"/>
</dbReference>
<proteinExistence type="inferred from homology"/>
<feature type="active site" description="Proton donor" evidence="2">
    <location>
        <position position="48"/>
    </location>
</feature>
<dbReference type="InterPro" id="IPR009097">
    <property type="entry name" value="Cyclic_Pdiesterase"/>
</dbReference>
<comment type="caution">
    <text evidence="3">The sequence shown here is derived from an EMBL/GenBank/DDBJ whole genome shotgun (WGS) entry which is preliminary data.</text>
</comment>
<protein>
    <recommendedName>
        <fullName evidence="2">RNA 2',3'-cyclic phosphodiesterase</fullName>
        <shortName evidence="2">RNA 2',3'-CPDase</shortName>
        <ecNumber evidence="2">3.1.4.58</ecNumber>
    </recommendedName>
</protein>
<dbReference type="EMBL" id="JAMQCR010000001">
    <property type="protein sequence ID" value="MCM2531380.1"/>
    <property type="molecule type" value="Genomic_DNA"/>
</dbReference>
<evidence type="ECO:0000313" key="3">
    <source>
        <dbReference type="EMBL" id="MCM2531380.1"/>
    </source>
</evidence>
<dbReference type="SUPFAM" id="SSF55144">
    <property type="entry name" value="LigT-like"/>
    <property type="match status" value="1"/>
</dbReference>
<comment type="similarity">
    <text evidence="2">Belongs to the 2H phosphoesterase superfamily. ThpR family.</text>
</comment>
<gene>
    <name evidence="3" type="primary">thpR</name>
    <name evidence="3" type="ORF">NDK43_01860</name>
</gene>
<organism evidence="3 4">
    <name type="scientific">Neobacillus pocheonensis</name>
    <dbReference type="NCBI Taxonomy" id="363869"/>
    <lineage>
        <taxon>Bacteria</taxon>
        <taxon>Bacillati</taxon>
        <taxon>Bacillota</taxon>
        <taxon>Bacilli</taxon>
        <taxon>Bacillales</taxon>
        <taxon>Bacillaceae</taxon>
        <taxon>Neobacillus</taxon>
    </lineage>
</organism>
<accession>A0ABT0W5K8</accession>
<reference evidence="3 4" key="1">
    <citation type="submission" date="2022-06" db="EMBL/GenBank/DDBJ databases">
        <authorList>
            <person name="Jeon C.O."/>
        </authorList>
    </citation>
    <scope>NUCLEOTIDE SEQUENCE [LARGE SCALE GENOMIC DNA]</scope>
    <source>
        <strain evidence="3 4">KCTC 13943</strain>
    </source>
</reference>
<keyword evidence="1 2" id="KW-0378">Hydrolase</keyword>
<sequence length="200" mass="23525">MKKPMEHQTHFFFAVRIPAETKLIMKDHCEKLKETISFSRWVYYQDLHITLAFLGFAPSEKHNDAEKKVKEVLNHTESLKLQINKLGFFGRADSPRIFWADTMESDQLQIVRKKVFSACESAGFQLETRPFRPHITLARKWIGEKPFETQLLDRWLELQPEPLAFEATDVVLYQTHLTKTPKYEAKTVFPFIHNKNENSS</sequence>
<feature type="short sequence motif" description="HXTX 1" evidence="2">
    <location>
        <begin position="48"/>
        <end position="51"/>
    </location>
</feature>
<dbReference type="PANTHER" id="PTHR35561:SF1">
    <property type="entry name" value="RNA 2',3'-CYCLIC PHOSPHODIESTERASE"/>
    <property type="match status" value="1"/>
</dbReference>